<dbReference type="PANTHER" id="PTHR42774:SF3">
    <property type="entry name" value="KETOHEXOKINASE"/>
    <property type="match status" value="1"/>
</dbReference>
<reference evidence="4" key="1">
    <citation type="journal article" date="2020" name="Stud. Mycol.">
        <title>101 Dothideomycetes genomes: a test case for predicting lifestyles and emergence of pathogens.</title>
        <authorList>
            <person name="Haridas S."/>
            <person name="Albert R."/>
            <person name="Binder M."/>
            <person name="Bloem J."/>
            <person name="Labutti K."/>
            <person name="Salamov A."/>
            <person name="Andreopoulos B."/>
            <person name="Baker S."/>
            <person name="Barry K."/>
            <person name="Bills G."/>
            <person name="Bluhm B."/>
            <person name="Cannon C."/>
            <person name="Castanera R."/>
            <person name="Culley D."/>
            <person name="Daum C."/>
            <person name="Ezra D."/>
            <person name="Gonzalez J."/>
            <person name="Henrissat B."/>
            <person name="Kuo A."/>
            <person name="Liang C."/>
            <person name="Lipzen A."/>
            <person name="Lutzoni F."/>
            <person name="Magnuson J."/>
            <person name="Mondo S."/>
            <person name="Nolan M."/>
            <person name="Ohm R."/>
            <person name="Pangilinan J."/>
            <person name="Park H.-J."/>
            <person name="Ramirez L."/>
            <person name="Alfaro M."/>
            <person name="Sun H."/>
            <person name="Tritt A."/>
            <person name="Yoshinaga Y."/>
            <person name="Zwiers L.-H."/>
            <person name="Turgeon B."/>
            <person name="Goodwin S."/>
            <person name="Spatafora J."/>
            <person name="Crous P."/>
            <person name="Grigoriev I."/>
        </authorList>
    </citation>
    <scope>NUCLEOTIDE SEQUENCE</scope>
    <source>
        <strain evidence="4">CBS 113818</strain>
    </source>
</reference>
<dbReference type="PANTHER" id="PTHR42774">
    <property type="entry name" value="PHOSPHOTRANSFERASE SYSTEM TRANSPORT PROTEIN"/>
    <property type="match status" value="1"/>
</dbReference>
<dbReference type="GO" id="GO:0016301">
    <property type="term" value="F:kinase activity"/>
    <property type="evidence" value="ECO:0007669"/>
    <property type="project" value="UniProtKB-KW"/>
</dbReference>
<protein>
    <submittedName>
        <fullName evidence="4">Ketohexokinase-like protein</fullName>
    </submittedName>
</protein>
<keyword evidence="2 4" id="KW-0418">Kinase</keyword>
<evidence type="ECO:0000259" key="3">
    <source>
        <dbReference type="Pfam" id="PF00294"/>
    </source>
</evidence>
<dbReference type="Pfam" id="PF00294">
    <property type="entry name" value="PfkB"/>
    <property type="match status" value="1"/>
</dbReference>
<organism evidence="4 5">
    <name type="scientific">Ophiobolus disseminans</name>
    <dbReference type="NCBI Taxonomy" id="1469910"/>
    <lineage>
        <taxon>Eukaryota</taxon>
        <taxon>Fungi</taxon>
        <taxon>Dikarya</taxon>
        <taxon>Ascomycota</taxon>
        <taxon>Pezizomycotina</taxon>
        <taxon>Dothideomycetes</taxon>
        <taxon>Pleosporomycetidae</taxon>
        <taxon>Pleosporales</taxon>
        <taxon>Pleosporineae</taxon>
        <taxon>Phaeosphaeriaceae</taxon>
        <taxon>Ophiobolus</taxon>
    </lineage>
</organism>
<dbReference type="PROSITE" id="PS00584">
    <property type="entry name" value="PFKB_KINASES_2"/>
    <property type="match status" value="1"/>
</dbReference>
<feature type="domain" description="Carbohydrate kinase PfkB" evidence="3">
    <location>
        <begin position="128"/>
        <end position="332"/>
    </location>
</feature>
<dbReference type="Gene3D" id="3.40.1190.20">
    <property type="match status" value="1"/>
</dbReference>
<dbReference type="InterPro" id="IPR011611">
    <property type="entry name" value="PfkB_dom"/>
</dbReference>
<dbReference type="OrthoDB" id="204058at2759"/>
<evidence type="ECO:0000313" key="4">
    <source>
        <dbReference type="EMBL" id="KAF2820073.1"/>
    </source>
</evidence>
<dbReference type="InterPro" id="IPR002173">
    <property type="entry name" value="Carboh/pur_kinase_PfkB_CS"/>
</dbReference>
<dbReference type="AlphaFoldDB" id="A0A6A6ZH68"/>
<accession>A0A6A6ZH68</accession>
<evidence type="ECO:0000313" key="5">
    <source>
        <dbReference type="Proteomes" id="UP000799424"/>
    </source>
</evidence>
<name>A0A6A6ZH68_9PLEO</name>
<keyword evidence="5" id="KW-1185">Reference proteome</keyword>
<evidence type="ECO:0000256" key="1">
    <source>
        <dbReference type="ARBA" id="ARBA00022679"/>
    </source>
</evidence>
<gene>
    <name evidence="4" type="ORF">CC86DRAFT_334462</name>
</gene>
<dbReference type="InterPro" id="IPR052562">
    <property type="entry name" value="Ketohexokinase-related"/>
</dbReference>
<keyword evidence="1" id="KW-0808">Transferase</keyword>
<evidence type="ECO:0000256" key="2">
    <source>
        <dbReference type="ARBA" id="ARBA00022777"/>
    </source>
</evidence>
<proteinExistence type="predicted"/>
<dbReference type="SUPFAM" id="SSF53613">
    <property type="entry name" value="Ribokinase-like"/>
    <property type="match status" value="2"/>
</dbReference>
<dbReference type="EMBL" id="MU006242">
    <property type="protein sequence ID" value="KAF2820073.1"/>
    <property type="molecule type" value="Genomic_DNA"/>
</dbReference>
<dbReference type="Proteomes" id="UP000799424">
    <property type="component" value="Unassembled WGS sequence"/>
</dbReference>
<dbReference type="InterPro" id="IPR029056">
    <property type="entry name" value="Ribokinase-like"/>
</dbReference>
<sequence>MAPPQPKVRVVCVGAIYMDTIWTVPSFPKEDSKLRASHVERRRGGNVGNTLEVLSEIIEWATADHPSETVKIPETFLELVAALPEWNSVDKQEVSKSLPLVKIREGGMCRVGYQMAASSMIIHSLDTGSRTIISHNSNLPEMTTSDFFDALPKFHPNDTRRHWFHFEGRNPDVTCECIQRLRTSDVPGGLMISVECENPERRTIEYAAMHANVVFYSKQWAEGHGFTDPETFLMSLFGLQFTEKNVLLVCTWGEQGAVAVLFKPLTGHTEWARCSAWSPAPHSIAQVVDPIGAGDTFNAGMIFCLAHYPEHPLQHKLRFAVEIASRKVYQSGFKGLGKPMRMSNILLDPALSPWVKDVSGLGTWARRLVG</sequence>